<dbReference type="EMBL" id="VJMZ01000005">
    <property type="protein sequence ID" value="TRM08328.1"/>
    <property type="molecule type" value="Genomic_DNA"/>
</dbReference>
<proteinExistence type="predicted"/>
<dbReference type="EMBL" id="VJMZ01000005">
    <property type="protein sequence ID" value="TRM08319.1"/>
    <property type="molecule type" value="Genomic_DNA"/>
</dbReference>
<keyword evidence="6" id="KW-1185">Reference proteome</keyword>
<dbReference type="AlphaFoldDB" id="A0A549Y930"/>
<feature type="transmembrane region" description="Helical" evidence="1">
    <location>
        <begin position="20"/>
        <end position="43"/>
    </location>
</feature>
<evidence type="ECO:0000313" key="4">
    <source>
        <dbReference type="EMBL" id="TRM08328.1"/>
    </source>
</evidence>
<reference evidence="4 6" key="1">
    <citation type="submission" date="2019-07" db="EMBL/GenBank/DDBJ databases">
        <title>Genomic analysis of Lentibacillus sp. NKC851-2.</title>
        <authorList>
            <person name="Oh Y.J."/>
        </authorList>
    </citation>
    <scope>NUCLEOTIDE SEQUENCE [LARGE SCALE GENOMIC DNA]</scope>
    <source>
        <strain evidence="4 6">NKC851-2</strain>
    </source>
</reference>
<dbReference type="RefSeq" id="WP_142790031.1">
    <property type="nucleotide sequence ID" value="NZ_VJMZ01000001.1"/>
</dbReference>
<accession>A0A549Y930</accession>
<evidence type="ECO:0000313" key="3">
    <source>
        <dbReference type="EMBL" id="TRM08319.1"/>
    </source>
</evidence>
<evidence type="ECO:0000259" key="2">
    <source>
        <dbReference type="Pfam" id="PF13828"/>
    </source>
</evidence>
<gene>
    <name evidence="5" type="ORF">FH966_03090</name>
    <name evidence="3" type="ORF">FH966_16880</name>
    <name evidence="4" type="ORF">FH966_16925</name>
</gene>
<keyword evidence="1" id="KW-0472">Membrane</keyword>
<dbReference type="InterPro" id="IPR025241">
    <property type="entry name" value="DUF4190"/>
</dbReference>
<feature type="transmembrane region" description="Helical" evidence="1">
    <location>
        <begin position="64"/>
        <end position="86"/>
    </location>
</feature>
<dbReference type="Pfam" id="PF13828">
    <property type="entry name" value="DUF4190"/>
    <property type="match status" value="1"/>
</dbReference>
<dbReference type="EMBL" id="VJMZ01000001">
    <property type="protein sequence ID" value="TRM10782.1"/>
    <property type="molecule type" value="Genomic_DNA"/>
</dbReference>
<feature type="domain" description="DUF4190" evidence="2">
    <location>
        <begin position="15"/>
        <end position="76"/>
    </location>
</feature>
<keyword evidence="1" id="KW-0812">Transmembrane</keyword>
<evidence type="ECO:0000256" key="1">
    <source>
        <dbReference type="SAM" id="Phobius"/>
    </source>
</evidence>
<evidence type="ECO:0000313" key="6">
    <source>
        <dbReference type="Proteomes" id="UP000319280"/>
    </source>
</evidence>
<name>A0A549Y930_9BACI</name>
<sequence>MGNVEVSKNGVTSDKAIASLVLGILSILIPFIGLVLGIIGIIFSRKATKELVKTNERGQGLATSGLLCSIVGIVFQLFAVIGLLAFTTVTTETAVQFLFT</sequence>
<evidence type="ECO:0000313" key="5">
    <source>
        <dbReference type="EMBL" id="TRM10782.1"/>
    </source>
</evidence>
<dbReference type="Proteomes" id="UP000319280">
    <property type="component" value="Unassembled WGS sequence"/>
</dbReference>
<keyword evidence="1" id="KW-1133">Transmembrane helix</keyword>
<comment type="caution">
    <text evidence="4">The sequence shown here is derived from an EMBL/GenBank/DDBJ whole genome shotgun (WGS) entry which is preliminary data.</text>
</comment>
<organism evidence="4 6">
    <name type="scientific">Lentibacillus cibarius</name>
    <dbReference type="NCBI Taxonomy" id="2583219"/>
    <lineage>
        <taxon>Bacteria</taxon>
        <taxon>Bacillati</taxon>
        <taxon>Bacillota</taxon>
        <taxon>Bacilli</taxon>
        <taxon>Bacillales</taxon>
        <taxon>Bacillaceae</taxon>
        <taxon>Lentibacillus</taxon>
    </lineage>
</organism>
<protein>
    <submittedName>
        <fullName evidence="4">DUF4190 domain-containing protein</fullName>
    </submittedName>
</protein>